<proteinExistence type="predicted"/>
<gene>
    <name evidence="1" type="ORF">BDN72DRAFT_832474</name>
</gene>
<keyword evidence="2" id="KW-1185">Reference proteome</keyword>
<sequence>MKYIDNPALSRLAESLTHEGPECSVHTRMEAYSCKNIKRDKKLFKSLEHAYQDEVSNSPPLPSWLALEREAEVTPFGPIDRHSSRKTLYLLIATLNIAFPDHDFSEVRPSHFIKEASGASVLNALSNTLVSHQRTGLAAPRTYSSYPPTSPDFFPSSIPTSSSPYNQVIHSPLAPPPIVTGTHPALFKLVDDVIGLSDCEVYSYSPDIDDDPQGNDFSDDEDDYASAGDEDSSTDEDGGFEFDNYDVDEVSPERGKSSRSRSPYFIPAPKPRIAIDYLMHEDDTSSGYPHIRMKRRGALLWSSHWFFLNRKLKRILFVSVWARTKGVGRVWGEDSIELDSPLYDEKESRIERFVGWEGGIGAGARALGLKGSA</sequence>
<evidence type="ECO:0000313" key="1">
    <source>
        <dbReference type="EMBL" id="TFK75157.1"/>
    </source>
</evidence>
<organism evidence="1 2">
    <name type="scientific">Pluteus cervinus</name>
    <dbReference type="NCBI Taxonomy" id="181527"/>
    <lineage>
        <taxon>Eukaryota</taxon>
        <taxon>Fungi</taxon>
        <taxon>Dikarya</taxon>
        <taxon>Basidiomycota</taxon>
        <taxon>Agaricomycotina</taxon>
        <taxon>Agaricomycetes</taxon>
        <taxon>Agaricomycetidae</taxon>
        <taxon>Agaricales</taxon>
        <taxon>Pluteineae</taxon>
        <taxon>Pluteaceae</taxon>
        <taxon>Pluteus</taxon>
    </lineage>
</organism>
<name>A0ACD3BDT4_9AGAR</name>
<accession>A0ACD3BDT4</accession>
<evidence type="ECO:0000313" key="2">
    <source>
        <dbReference type="Proteomes" id="UP000308600"/>
    </source>
</evidence>
<reference evidence="1 2" key="1">
    <citation type="journal article" date="2019" name="Nat. Ecol. Evol.">
        <title>Megaphylogeny resolves global patterns of mushroom evolution.</title>
        <authorList>
            <person name="Varga T."/>
            <person name="Krizsan K."/>
            <person name="Foldi C."/>
            <person name="Dima B."/>
            <person name="Sanchez-Garcia M."/>
            <person name="Sanchez-Ramirez S."/>
            <person name="Szollosi G.J."/>
            <person name="Szarkandi J.G."/>
            <person name="Papp V."/>
            <person name="Albert L."/>
            <person name="Andreopoulos W."/>
            <person name="Angelini C."/>
            <person name="Antonin V."/>
            <person name="Barry K.W."/>
            <person name="Bougher N.L."/>
            <person name="Buchanan P."/>
            <person name="Buyck B."/>
            <person name="Bense V."/>
            <person name="Catcheside P."/>
            <person name="Chovatia M."/>
            <person name="Cooper J."/>
            <person name="Damon W."/>
            <person name="Desjardin D."/>
            <person name="Finy P."/>
            <person name="Geml J."/>
            <person name="Haridas S."/>
            <person name="Hughes K."/>
            <person name="Justo A."/>
            <person name="Karasinski D."/>
            <person name="Kautmanova I."/>
            <person name="Kiss B."/>
            <person name="Kocsube S."/>
            <person name="Kotiranta H."/>
            <person name="LaButti K.M."/>
            <person name="Lechner B.E."/>
            <person name="Liimatainen K."/>
            <person name="Lipzen A."/>
            <person name="Lukacs Z."/>
            <person name="Mihaltcheva S."/>
            <person name="Morgado L.N."/>
            <person name="Niskanen T."/>
            <person name="Noordeloos M.E."/>
            <person name="Ohm R.A."/>
            <person name="Ortiz-Santana B."/>
            <person name="Ovrebo C."/>
            <person name="Racz N."/>
            <person name="Riley R."/>
            <person name="Savchenko A."/>
            <person name="Shiryaev A."/>
            <person name="Soop K."/>
            <person name="Spirin V."/>
            <person name="Szebenyi C."/>
            <person name="Tomsovsky M."/>
            <person name="Tulloss R.E."/>
            <person name="Uehling J."/>
            <person name="Grigoriev I.V."/>
            <person name="Vagvolgyi C."/>
            <person name="Papp T."/>
            <person name="Martin F.M."/>
            <person name="Miettinen O."/>
            <person name="Hibbett D.S."/>
            <person name="Nagy L.G."/>
        </authorList>
    </citation>
    <scope>NUCLEOTIDE SEQUENCE [LARGE SCALE GENOMIC DNA]</scope>
    <source>
        <strain evidence="1 2">NL-1719</strain>
    </source>
</reference>
<dbReference type="Proteomes" id="UP000308600">
    <property type="component" value="Unassembled WGS sequence"/>
</dbReference>
<dbReference type="EMBL" id="ML208264">
    <property type="protein sequence ID" value="TFK75157.1"/>
    <property type="molecule type" value="Genomic_DNA"/>
</dbReference>
<protein>
    <submittedName>
        <fullName evidence="1">MAF1 protein</fullName>
    </submittedName>
</protein>